<gene>
    <name evidence="2" type="ORF">Acr_16g0007230</name>
</gene>
<evidence type="ECO:0000256" key="1">
    <source>
        <dbReference type="SAM" id="MobiDB-lite"/>
    </source>
</evidence>
<feature type="region of interest" description="Disordered" evidence="1">
    <location>
        <begin position="201"/>
        <end position="252"/>
    </location>
</feature>
<keyword evidence="3" id="KW-1185">Reference proteome</keyword>
<comment type="caution">
    <text evidence="2">The sequence shown here is derived from an EMBL/GenBank/DDBJ whole genome shotgun (WGS) entry which is preliminary data.</text>
</comment>
<dbReference type="Proteomes" id="UP000585474">
    <property type="component" value="Unassembled WGS sequence"/>
</dbReference>
<organism evidence="2 3">
    <name type="scientific">Actinidia rufa</name>
    <dbReference type="NCBI Taxonomy" id="165716"/>
    <lineage>
        <taxon>Eukaryota</taxon>
        <taxon>Viridiplantae</taxon>
        <taxon>Streptophyta</taxon>
        <taxon>Embryophyta</taxon>
        <taxon>Tracheophyta</taxon>
        <taxon>Spermatophyta</taxon>
        <taxon>Magnoliopsida</taxon>
        <taxon>eudicotyledons</taxon>
        <taxon>Gunneridae</taxon>
        <taxon>Pentapetalae</taxon>
        <taxon>asterids</taxon>
        <taxon>Ericales</taxon>
        <taxon>Actinidiaceae</taxon>
        <taxon>Actinidia</taxon>
    </lineage>
</organism>
<dbReference type="AlphaFoldDB" id="A0A7J0FZH7"/>
<name>A0A7J0FZH7_9ERIC</name>
<dbReference type="PANTHER" id="PTHR31197:SF5">
    <property type="entry name" value="OS01G0612600 PROTEIN"/>
    <property type="match status" value="1"/>
</dbReference>
<proteinExistence type="predicted"/>
<dbReference type="InterPro" id="IPR012866">
    <property type="entry name" value="DUF1644"/>
</dbReference>
<evidence type="ECO:0000313" key="2">
    <source>
        <dbReference type="EMBL" id="GFZ04099.1"/>
    </source>
</evidence>
<accession>A0A7J0FZH7</accession>
<reference evidence="2 3" key="1">
    <citation type="submission" date="2019-07" db="EMBL/GenBank/DDBJ databases">
        <title>De Novo Assembly of kiwifruit Actinidia rufa.</title>
        <authorList>
            <person name="Sugita-Konishi S."/>
            <person name="Sato K."/>
            <person name="Mori E."/>
            <person name="Abe Y."/>
            <person name="Kisaki G."/>
            <person name="Hamano K."/>
            <person name="Suezawa K."/>
            <person name="Otani M."/>
            <person name="Fukuda T."/>
            <person name="Manabe T."/>
            <person name="Gomi K."/>
            <person name="Tabuchi M."/>
            <person name="Akimitsu K."/>
            <person name="Kataoka I."/>
        </authorList>
    </citation>
    <scope>NUCLEOTIDE SEQUENCE [LARGE SCALE GENOMIC DNA]</scope>
    <source>
        <strain evidence="3">cv. Fuchu</strain>
    </source>
</reference>
<protein>
    <submittedName>
        <fullName evidence="2">Uncharacterized protein</fullName>
    </submittedName>
</protein>
<sequence>MAKYSPSGVKDVMRDLSFSFAMTEKSEFSRMPKDRKAPSLSIDQTKASPYHCSARITEQNRSENFVESTGDKNEWEEAVCPICMEHPHNAVLLLENQWGIVIKPARRFMNAKPRSCSHETCEFSGSYSALENHARLVHPLVRPSKAEPIRQQNWTELERERQTQDLLSASQRGWEEERSFGDTEIEVSIVYVERSSPVNSLPETTVSGGSGVGGGSRRFRTTARMRVGNGPTHQLASRTGGYPPRQTQNSNA</sequence>
<dbReference type="PANTHER" id="PTHR31197">
    <property type="entry name" value="OS01G0612600 PROTEIN"/>
    <property type="match status" value="1"/>
</dbReference>
<dbReference type="EMBL" id="BJWL01000016">
    <property type="protein sequence ID" value="GFZ04099.1"/>
    <property type="molecule type" value="Genomic_DNA"/>
</dbReference>
<evidence type="ECO:0000313" key="3">
    <source>
        <dbReference type="Proteomes" id="UP000585474"/>
    </source>
</evidence>
<dbReference type="Pfam" id="PF07800">
    <property type="entry name" value="DUF1644"/>
    <property type="match status" value="1"/>
</dbReference>
<dbReference type="OrthoDB" id="1921166at2759"/>